<gene>
    <name evidence="1" type="ORF">BaRGS_00027427</name>
</gene>
<dbReference type="Proteomes" id="UP001519460">
    <property type="component" value="Unassembled WGS sequence"/>
</dbReference>
<protein>
    <submittedName>
        <fullName evidence="1">Uncharacterized protein</fullName>
    </submittedName>
</protein>
<proteinExistence type="predicted"/>
<sequence>MLTLFFSALWCRQHVRYRSKTDHVGTAAPRLWNGKWKKMTRASNRLSVYRCEWHGSAVSVRPRGQEERTVELSRLVPTVELRTTLSPAHQQTTGLRCWAEKAGNWTLYPTCVLRLTHEWIKEGFSRGEKCTARGLYTGTKLLFMPSYTPSTGIFASLDETAILPANE</sequence>
<organism evidence="1 2">
    <name type="scientific">Batillaria attramentaria</name>
    <dbReference type="NCBI Taxonomy" id="370345"/>
    <lineage>
        <taxon>Eukaryota</taxon>
        <taxon>Metazoa</taxon>
        <taxon>Spiralia</taxon>
        <taxon>Lophotrochozoa</taxon>
        <taxon>Mollusca</taxon>
        <taxon>Gastropoda</taxon>
        <taxon>Caenogastropoda</taxon>
        <taxon>Sorbeoconcha</taxon>
        <taxon>Cerithioidea</taxon>
        <taxon>Batillariidae</taxon>
        <taxon>Batillaria</taxon>
    </lineage>
</organism>
<dbReference type="AlphaFoldDB" id="A0ABD0K2N0"/>
<accession>A0ABD0K2N0</accession>
<reference evidence="1 2" key="1">
    <citation type="journal article" date="2023" name="Sci. Data">
        <title>Genome assembly of the Korean intertidal mud-creeper Batillaria attramentaria.</title>
        <authorList>
            <person name="Patra A.K."/>
            <person name="Ho P.T."/>
            <person name="Jun S."/>
            <person name="Lee S.J."/>
            <person name="Kim Y."/>
            <person name="Won Y.J."/>
        </authorList>
    </citation>
    <scope>NUCLEOTIDE SEQUENCE [LARGE SCALE GENOMIC DNA]</scope>
    <source>
        <strain evidence="1">Wonlab-2016</strain>
    </source>
</reference>
<keyword evidence="2" id="KW-1185">Reference proteome</keyword>
<comment type="caution">
    <text evidence="1">The sequence shown here is derived from an EMBL/GenBank/DDBJ whole genome shotgun (WGS) entry which is preliminary data.</text>
</comment>
<dbReference type="EMBL" id="JACVVK020000264">
    <property type="protein sequence ID" value="KAK7481347.1"/>
    <property type="molecule type" value="Genomic_DNA"/>
</dbReference>
<evidence type="ECO:0000313" key="1">
    <source>
        <dbReference type="EMBL" id="KAK7481347.1"/>
    </source>
</evidence>
<evidence type="ECO:0000313" key="2">
    <source>
        <dbReference type="Proteomes" id="UP001519460"/>
    </source>
</evidence>
<name>A0ABD0K2N0_9CAEN</name>
<feature type="non-terminal residue" evidence="1">
    <location>
        <position position="167"/>
    </location>
</feature>